<dbReference type="AlphaFoldDB" id="A0A0A9EBJ1"/>
<protein>
    <submittedName>
        <fullName evidence="2">Uncharacterized protein</fullName>
    </submittedName>
</protein>
<accession>A0A0A9EBJ1</accession>
<sequence length="32" mass="3764">MRDLSQRWFIVMLSRAIFFLTSIGMLSFLILG</sequence>
<keyword evidence="1" id="KW-0472">Membrane</keyword>
<proteinExistence type="predicted"/>
<reference evidence="2" key="2">
    <citation type="journal article" date="2015" name="Data Brief">
        <title>Shoot transcriptome of the giant reed, Arundo donax.</title>
        <authorList>
            <person name="Barrero R.A."/>
            <person name="Guerrero F.D."/>
            <person name="Moolhuijzen P."/>
            <person name="Goolsby J.A."/>
            <person name="Tidwell J."/>
            <person name="Bellgard S.E."/>
            <person name="Bellgard M.I."/>
        </authorList>
    </citation>
    <scope>NUCLEOTIDE SEQUENCE</scope>
    <source>
        <tissue evidence="2">Shoot tissue taken approximately 20 cm above the soil surface</tissue>
    </source>
</reference>
<keyword evidence="1" id="KW-0812">Transmembrane</keyword>
<organism evidence="2">
    <name type="scientific">Arundo donax</name>
    <name type="common">Giant reed</name>
    <name type="synonym">Donax arundinaceus</name>
    <dbReference type="NCBI Taxonomy" id="35708"/>
    <lineage>
        <taxon>Eukaryota</taxon>
        <taxon>Viridiplantae</taxon>
        <taxon>Streptophyta</taxon>
        <taxon>Embryophyta</taxon>
        <taxon>Tracheophyta</taxon>
        <taxon>Spermatophyta</taxon>
        <taxon>Magnoliopsida</taxon>
        <taxon>Liliopsida</taxon>
        <taxon>Poales</taxon>
        <taxon>Poaceae</taxon>
        <taxon>PACMAD clade</taxon>
        <taxon>Arundinoideae</taxon>
        <taxon>Arundineae</taxon>
        <taxon>Arundo</taxon>
    </lineage>
</organism>
<reference evidence="2" key="1">
    <citation type="submission" date="2014-09" db="EMBL/GenBank/DDBJ databases">
        <authorList>
            <person name="Magalhaes I.L.F."/>
            <person name="Oliveira U."/>
            <person name="Santos F.R."/>
            <person name="Vidigal T.H.D.A."/>
            <person name="Brescovit A.D."/>
            <person name="Santos A.J."/>
        </authorList>
    </citation>
    <scope>NUCLEOTIDE SEQUENCE</scope>
    <source>
        <tissue evidence="2">Shoot tissue taken approximately 20 cm above the soil surface</tissue>
    </source>
</reference>
<evidence type="ECO:0000313" key="2">
    <source>
        <dbReference type="EMBL" id="JAD93357.1"/>
    </source>
</evidence>
<keyword evidence="1" id="KW-1133">Transmembrane helix</keyword>
<feature type="transmembrane region" description="Helical" evidence="1">
    <location>
        <begin position="12"/>
        <end position="31"/>
    </location>
</feature>
<evidence type="ECO:0000256" key="1">
    <source>
        <dbReference type="SAM" id="Phobius"/>
    </source>
</evidence>
<name>A0A0A9EBJ1_ARUDO</name>
<dbReference type="EMBL" id="GBRH01204538">
    <property type="protein sequence ID" value="JAD93357.1"/>
    <property type="molecule type" value="Transcribed_RNA"/>
</dbReference>